<dbReference type="PROSITE" id="PS50110">
    <property type="entry name" value="RESPONSE_REGULATORY"/>
    <property type="match status" value="1"/>
</dbReference>
<keyword evidence="5" id="KW-1185">Reference proteome</keyword>
<evidence type="ECO:0000256" key="1">
    <source>
        <dbReference type="ARBA" id="ARBA00022553"/>
    </source>
</evidence>
<dbReference type="RefSeq" id="WP_214439725.1">
    <property type="nucleotide sequence ID" value="NZ_JAECZB010000032.1"/>
</dbReference>
<dbReference type="EMBL" id="JAECZB010000032">
    <property type="protein sequence ID" value="MBH8553442.1"/>
    <property type="molecule type" value="Genomic_DNA"/>
</dbReference>
<dbReference type="GO" id="GO:0000160">
    <property type="term" value="P:phosphorelay signal transduction system"/>
    <property type="evidence" value="ECO:0007669"/>
    <property type="project" value="InterPro"/>
</dbReference>
<dbReference type="CDD" id="cd17552">
    <property type="entry name" value="REC_RR468-like"/>
    <property type="match status" value="1"/>
</dbReference>
<dbReference type="Pfam" id="PF00072">
    <property type="entry name" value="Response_reg"/>
    <property type="match status" value="1"/>
</dbReference>
<evidence type="ECO:0000259" key="3">
    <source>
        <dbReference type="PROSITE" id="PS50110"/>
    </source>
</evidence>
<dbReference type="InterPro" id="IPR011006">
    <property type="entry name" value="CheY-like_superfamily"/>
</dbReference>
<dbReference type="PANTHER" id="PTHR44591:SF22">
    <property type="entry name" value="CHEY SUBFAMILY"/>
    <property type="match status" value="1"/>
</dbReference>
<dbReference type="InterPro" id="IPR050595">
    <property type="entry name" value="Bact_response_regulator"/>
</dbReference>
<organism evidence="4 5">
    <name type="scientific">Atlanticothrix silvestris CENA357</name>
    <dbReference type="NCBI Taxonomy" id="1725252"/>
    <lineage>
        <taxon>Bacteria</taxon>
        <taxon>Bacillati</taxon>
        <taxon>Cyanobacteriota</taxon>
        <taxon>Cyanophyceae</taxon>
        <taxon>Nostocales</taxon>
        <taxon>Nodulariaceae</taxon>
        <taxon>Atlanticothrix</taxon>
        <taxon>Atlanticothrix silvestris</taxon>
    </lineage>
</organism>
<dbReference type="SMART" id="SM00448">
    <property type="entry name" value="REC"/>
    <property type="match status" value="1"/>
</dbReference>
<feature type="domain" description="Response regulatory" evidence="3">
    <location>
        <begin position="5"/>
        <end position="122"/>
    </location>
</feature>
<dbReference type="InterPro" id="IPR001789">
    <property type="entry name" value="Sig_transdc_resp-reg_receiver"/>
</dbReference>
<feature type="modified residue" description="4-aspartylphosphate" evidence="2">
    <location>
        <position position="55"/>
    </location>
</feature>
<dbReference type="Proteomes" id="UP000599391">
    <property type="component" value="Unassembled WGS sequence"/>
</dbReference>
<accession>A0A8J7L4B1</accession>
<sequence>MTTKRVLVVDNEQYIQEVAKICLETVAGWEVLTASSGQEGINQAAAWQPDVILLDVMMPDMDGITTFEKLQANSVTKKIPVILLTAKIQAADRRRYNQMGIISAIAKPFNPLELAGQIAEVLGWSWEKP</sequence>
<evidence type="ECO:0000313" key="4">
    <source>
        <dbReference type="EMBL" id="MBH8553442.1"/>
    </source>
</evidence>
<name>A0A8J7L4B1_9CYAN</name>
<gene>
    <name evidence="4" type="ORF">I8751_13865</name>
</gene>
<dbReference type="Gene3D" id="3.40.50.2300">
    <property type="match status" value="1"/>
</dbReference>
<dbReference type="SUPFAM" id="SSF52172">
    <property type="entry name" value="CheY-like"/>
    <property type="match status" value="1"/>
</dbReference>
<proteinExistence type="predicted"/>
<evidence type="ECO:0000313" key="5">
    <source>
        <dbReference type="Proteomes" id="UP000599391"/>
    </source>
</evidence>
<evidence type="ECO:0000256" key="2">
    <source>
        <dbReference type="PROSITE-ProRule" id="PRU00169"/>
    </source>
</evidence>
<keyword evidence="1 2" id="KW-0597">Phosphoprotein</keyword>
<protein>
    <submittedName>
        <fullName evidence="4">Response regulator</fullName>
    </submittedName>
</protein>
<reference evidence="4 5" key="1">
    <citation type="journal article" date="2021" name="Int. J. Syst. Evol. Microbiol.">
        <title>Amazonocrinis nigriterrae gen. nov., sp. nov., Atlanticothrix silvestris gen. nov., sp. nov. and Dendronalium phyllosphericum gen. nov., sp. nov., nostocacean cyanobacteria from Brazilian environments.</title>
        <authorList>
            <person name="Alvarenga D.O."/>
            <person name="Andreote A.P.D."/>
            <person name="Branco L.H.Z."/>
            <person name="Delbaje E."/>
            <person name="Cruz R.B."/>
            <person name="Varani A.M."/>
            <person name="Fiore M.F."/>
        </authorList>
    </citation>
    <scope>NUCLEOTIDE SEQUENCE [LARGE SCALE GENOMIC DNA]</scope>
    <source>
        <strain evidence="4 5">CENA357</strain>
    </source>
</reference>
<dbReference type="PANTHER" id="PTHR44591">
    <property type="entry name" value="STRESS RESPONSE REGULATOR PROTEIN 1"/>
    <property type="match status" value="1"/>
</dbReference>
<dbReference type="AlphaFoldDB" id="A0A8J7L4B1"/>
<comment type="caution">
    <text evidence="4">The sequence shown here is derived from an EMBL/GenBank/DDBJ whole genome shotgun (WGS) entry which is preliminary data.</text>
</comment>